<evidence type="ECO:0000313" key="2">
    <source>
        <dbReference type="EMBL" id="KAJ8351385.1"/>
    </source>
</evidence>
<accession>A0A9Q1IS52</accession>
<gene>
    <name evidence="2" type="ORF">SKAU_G00228610</name>
</gene>
<proteinExistence type="predicted"/>
<dbReference type="AlphaFoldDB" id="A0A9Q1IS52"/>
<evidence type="ECO:0000256" key="1">
    <source>
        <dbReference type="SAM" id="MobiDB-lite"/>
    </source>
</evidence>
<dbReference type="EMBL" id="JAINUF010000008">
    <property type="protein sequence ID" value="KAJ8351385.1"/>
    <property type="molecule type" value="Genomic_DNA"/>
</dbReference>
<feature type="region of interest" description="Disordered" evidence="1">
    <location>
        <begin position="1"/>
        <end position="20"/>
    </location>
</feature>
<keyword evidence="3" id="KW-1185">Reference proteome</keyword>
<organism evidence="2 3">
    <name type="scientific">Synaphobranchus kaupii</name>
    <name type="common">Kaup's arrowtooth eel</name>
    <dbReference type="NCBI Taxonomy" id="118154"/>
    <lineage>
        <taxon>Eukaryota</taxon>
        <taxon>Metazoa</taxon>
        <taxon>Chordata</taxon>
        <taxon>Craniata</taxon>
        <taxon>Vertebrata</taxon>
        <taxon>Euteleostomi</taxon>
        <taxon>Actinopterygii</taxon>
        <taxon>Neopterygii</taxon>
        <taxon>Teleostei</taxon>
        <taxon>Anguilliformes</taxon>
        <taxon>Synaphobranchidae</taxon>
        <taxon>Synaphobranchus</taxon>
    </lineage>
</organism>
<feature type="region of interest" description="Disordered" evidence="1">
    <location>
        <begin position="47"/>
        <end position="119"/>
    </location>
</feature>
<name>A0A9Q1IS52_SYNKA</name>
<comment type="caution">
    <text evidence="2">The sequence shown here is derived from an EMBL/GenBank/DDBJ whole genome shotgun (WGS) entry which is preliminary data.</text>
</comment>
<evidence type="ECO:0000313" key="3">
    <source>
        <dbReference type="Proteomes" id="UP001152622"/>
    </source>
</evidence>
<dbReference type="Proteomes" id="UP001152622">
    <property type="component" value="Chromosome 8"/>
</dbReference>
<sequence>MKAQVIQASHAPSVRPSLPPSLPLSRLLGNPLLPYLEWLPAQPALHLHPGAPQSEHVPNHLPALRVASGGGGAELQPRLQHRQGQQAAGCRLPDVGQQRSCSGGPQRIPDSVSDPTEDL</sequence>
<protein>
    <submittedName>
        <fullName evidence="2">Uncharacterized protein</fullName>
    </submittedName>
</protein>
<reference evidence="2" key="1">
    <citation type="journal article" date="2023" name="Science">
        <title>Genome structures resolve the early diversification of teleost fishes.</title>
        <authorList>
            <person name="Parey E."/>
            <person name="Louis A."/>
            <person name="Montfort J."/>
            <person name="Bouchez O."/>
            <person name="Roques C."/>
            <person name="Iampietro C."/>
            <person name="Lluch J."/>
            <person name="Castinel A."/>
            <person name="Donnadieu C."/>
            <person name="Desvignes T."/>
            <person name="Floi Bucao C."/>
            <person name="Jouanno E."/>
            <person name="Wen M."/>
            <person name="Mejri S."/>
            <person name="Dirks R."/>
            <person name="Jansen H."/>
            <person name="Henkel C."/>
            <person name="Chen W.J."/>
            <person name="Zahm M."/>
            <person name="Cabau C."/>
            <person name="Klopp C."/>
            <person name="Thompson A.W."/>
            <person name="Robinson-Rechavi M."/>
            <person name="Braasch I."/>
            <person name="Lecointre G."/>
            <person name="Bobe J."/>
            <person name="Postlethwait J.H."/>
            <person name="Berthelot C."/>
            <person name="Roest Crollius H."/>
            <person name="Guiguen Y."/>
        </authorList>
    </citation>
    <scope>NUCLEOTIDE SEQUENCE</scope>
    <source>
        <strain evidence="2">WJC10195</strain>
    </source>
</reference>